<name>A0AAW4VTS9_9FIRM</name>
<accession>A0AAW4VTS9</accession>
<reference evidence="1" key="1">
    <citation type="submission" date="2021-10" db="EMBL/GenBank/DDBJ databases">
        <title>Collection of gut derived symbiotic bacterial strains cultured from healthy donors.</title>
        <authorList>
            <person name="Lin H."/>
            <person name="Littmann E."/>
            <person name="Kohout C."/>
            <person name="Pamer E.G."/>
        </authorList>
    </citation>
    <scope>NUCLEOTIDE SEQUENCE</scope>
    <source>
        <strain evidence="1">DFI.5.2</strain>
    </source>
</reference>
<sequence>MALNNVYNYIRKYIDKDFSKRLNVYANYECDDMIEECVMMIDYYDHDCPAYIYYTEINNIIIFNDFDIALCNASPAQSNFFETTLDRVLDILIMQDTLINDDIITLNRFIN</sequence>
<dbReference type="EMBL" id="JAJDKQ010000041">
    <property type="protein sequence ID" value="MCB8563055.1"/>
    <property type="molecule type" value="Genomic_DNA"/>
</dbReference>
<dbReference type="Proteomes" id="UP001197827">
    <property type="component" value="Unassembled WGS sequence"/>
</dbReference>
<dbReference type="RefSeq" id="WP_117782160.1">
    <property type="nucleotide sequence ID" value="NZ_JAJDKQ010000041.1"/>
</dbReference>
<dbReference type="AlphaFoldDB" id="A0AAW4VTS9"/>
<organism evidence="1 2">
    <name type="scientific">Faecalibacillus intestinalis</name>
    <dbReference type="NCBI Taxonomy" id="1982626"/>
    <lineage>
        <taxon>Bacteria</taxon>
        <taxon>Bacillati</taxon>
        <taxon>Bacillota</taxon>
        <taxon>Erysipelotrichia</taxon>
        <taxon>Erysipelotrichales</taxon>
        <taxon>Coprobacillaceae</taxon>
        <taxon>Faecalibacillus</taxon>
    </lineage>
</organism>
<protein>
    <submittedName>
        <fullName evidence="1">Uncharacterized protein</fullName>
    </submittedName>
</protein>
<evidence type="ECO:0000313" key="1">
    <source>
        <dbReference type="EMBL" id="MCB8563055.1"/>
    </source>
</evidence>
<evidence type="ECO:0000313" key="2">
    <source>
        <dbReference type="Proteomes" id="UP001197827"/>
    </source>
</evidence>
<gene>
    <name evidence="1" type="ORF">LJD74_13770</name>
</gene>
<proteinExistence type="predicted"/>
<comment type="caution">
    <text evidence="1">The sequence shown here is derived from an EMBL/GenBank/DDBJ whole genome shotgun (WGS) entry which is preliminary data.</text>
</comment>